<evidence type="ECO:0000256" key="1">
    <source>
        <dbReference type="ARBA" id="ARBA00022679"/>
    </source>
</evidence>
<evidence type="ECO:0000256" key="3">
    <source>
        <dbReference type="PROSITE-ProRule" id="PRU00236"/>
    </source>
</evidence>
<dbReference type="InterPro" id="IPR050134">
    <property type="entry name" value="NAD-dep_sirtuin_deacylases"/>
</dbReference>
<dbReference type="SUPFAM" id="SSF52467">
    <property type="entry name" value="DHS-like NAD/FAD-binding domain"/>
    <property type="match status" value="1"/>
</dbReference>
<keyword evidence="3" id="KW-0862">Zinc</keyword>
<dbReference type="InterPro" id="IPR003000">
    <property type="entry name" value="Sirtuin"/>
</dbReference>
<accession>A0AA88XSX8</accession>
<dbReference type="PROSITE" id="PS50305">
    <property type="entry name" value="SIRTUIN"/>
    <property type="match status" value="1"/>
</dbReference>
<evidence type="ECO:0000259" key="4">
    <source>
        <dbReference type="PROSITE" id="PS50305"/>
    </source>
</evidence>
<gene>
    <name evidence="5" type="ORF">FSP39_018569</name>
</gene>
<dbReference type="GO" id="GO:0017136">
    <property type="term" value="F:histone deacetylase activity, NAD-dependent"/>
    <property type="evidence" value="ECO:0007669"/>
    <property type="project" value="TreeGrafter"/>
</dbReference>
<dbReference type="Pfam" id="PF02146">
    <property type="entry name" value="SIR2"/>
    <property type="match status" value="1"/>
</dbReference>
<dbReference type="GO" id="GO:0046872">
    <property type="term" value="F:metal ion binding"/>
    <property type="evidence" value="ECO:0007669"/>
    <property type="project" value="UniProtKB-KW"/>
</dbReference>
<dbReference type="EMBL" id="VSWD01000010">
    <property type="protein sequence ID" value="KAK3091280.1"/>
    <property type="molecule type" value="Genomic_DNA"/>
</dbReference>
<evidence type="ECO:0000313" key="6">
    <source>
        <dbReference type="Proteomes" id="UP001186944"/>
    </source>
</evidence>
<organism evidence="5 6">
    <name type="scientific">Pinctada imbricata</name>
    <name type="common">Atlantic pearl-oyster</name>
    <name type="synonym">Pinctada martensii</name>
    <dbReference type="NCBI Taxonomy" id="66713"/>
    <lineage>
        <taxon>Eukaryota</taxon>
        <taxon>Metazoa</taxon>
        <taxon>Spiralia</taxon>
        <taxon>Lophotrochozoa</taxon>
        <taxon>Mollusca</taxon>
        <taxon>Bivalvia</taxon>
        <taxon>Autobranchia</taxon>
        <taxon>Pteriomorphia</taxon>
        <taxon>Pterioida</taxon>
        <taxon>Pterioidea</taxon>
        <taxon>Pteriidae</taxon>
        <taxon>Pinctada</taxon>
    </lineage>
</organism>
<dbReference type="InterPro" id="IPR029035">
    <property type="entry name" value="DHS-like_NAD/FAD-binding_dom"/>
</dbReference>
<protein>
    <recommendedName>
        <fullName evidence="4">Deacetylase sirtuin-type domain-containing protein</fullName>
    </recommendedName>
</protein>
<dbReference type="InterPro" id="IPR026590">
    <property type="entry name" value="Ssirtuin_cat_dom"/>
</dbReference>
<dbReference type="AlphaFoldDB" id="A0AA88XSX8"/>
<comment type="caution">
    <text evidence="5">The sequence shown here is derived from an EMBL/GenBank/DDBJ whole genome shotgun (WGS) entry which is preliminary data.</text>
</comment>
<evidence type="ECO:0000256" key="2">
    <source>
        <dbReference type="ARBA" id="ARBA00023027"/>
    </source>
</evidence>
<proteinExistence type="predicted"/>
<feature type="binding site" evidence="3">
    <location>
        <position position="204"/>
    </location>
    <ligand>
        <name>Zn(2+)</name>
        <dbReference type="ChEBI" id="CHEBI:29105"/>
    </ligand>
</feature>
<keyword evidence="2" id="KW-0520">NAD</keyword>
<sequence>MTPFITSRKQKVHCTMYKIHIYNVGFAINWDDNGMATFHFNCWKIVRSSIRDTESTDRLIVPELEKQMITEAMKTAELHNPYSIVKLEAERICNMLNRSKYCIAFTGAGISTAAGIGDYRGITGKWTQMDKTKLYGQKGAGSGGGGFRLTDLRPTYTHEALVKLMEMGILKFLISQNTDGLHQLSGILPENIAELHGNAFVEKCEKCGRRYQRNLRCRPGAQNVPPKPCERCRINHRTGNVCEDKTCSGYLMNTIINFGDYLEQDILASAEQNARRADLVLCLGSTLRVSPANSLVAMGKEPIRLIICNRQVTPFDEYCLSMDKNGRETLGSRVYGDCDILMREVMKRMMTNVQLIEWEKARDVRMGQYNAKRST</sequence>
<keyword evidence="3" id="KW-0479">Metal-binding</keyword>
<feature type="domain" description="Deacetylase sirtuin-type" evidence="4">
    <location>
        <begin position="77"/>
        <end position="359"/>
    </location>
</feature>
<dbReference type="PANTHER" id="PTHR11085">
    <property type="entry name" value="NAD-DEPENDENT PROTEIN DEACYLASE SIRTUIN-5, MITOCHONDRIAL-RELATED"/>
    <property type="match status" value="1"/>
</dbReference>
<reference evidence="5" key="1">
    <citation type="submission" date="2019-08" db="EMBL/GenBank/DDBJ databases">
        <title>The improved chromosome-level genome for the pearl oyster Pinctada fucata martensii using PacBio sequencing and Hi-C.</title>
        <authorList>
            <person name="Zheng Z."/>
        </authorList>
    </citation>
    <scope>NUCLEOTIDE SEQUENCE</scope>
    <source>
        <strain evidence="5">ZZ-2019</strain>
        <tissue evidence="5">Adductor muscle</tissue>
    </source>
</reference>
<keyword evidence="6" id="KW-1185">Reference proteome</keyword>
<name>A0AA88XSX8_PINIB</name>
<dbReference type="Gene3D" id="3.40.50.1220">
    <property type="entry name" value="TPP-binding domain"/>
    <property type="match status" value="1"/>
</dbReference>
<feature type="active site" description="Proton acceptor" evidence="3">
    <location>
        <position position="196"/>
    </location>
</feature>
<evidence type="ECO:0000313" key="5">
    <source>
        <dbReference type="EMBL" id="KAK3091280.1"/>
    </source>
</evidence>
<dbReference type="Gene3D" id="2.20.28.200">
    <property type="match status" value="1"/>
</dbReference>
<dbReference type="PANTHER" id="PTHR11085:SF10">
    <property type="entry name" value="NAD-DEPENDENT PROTEIN DEACYLASE SIRTUIN-5, MITOCHONDRIAL-RELATED"/>
    <property type="match status" value="1"/>
</dbReference>
<feature type="binding site" evidence="3">
    <location>
        <position position="242"/>
    </location>
    <ligand>
        <name>Zn(2+)</name>
        <dbReference type="ChEBI" id="CHEBI:29105"/>
    </ligand>
</feature>
<dbReference type="GO" id="GO:0005634">
    <property type="term" value="C:nucleus"/>
    <property type="evidence" value="ECO:0007669"/>
    <property type="project" value="TreeGrafter"/>
</dbReference>
<feature type="binding site" evidence="3">
    <location>
        <position position="247"/>
    </location>
    <ligand>
        <name>Zn(2+)</name>
        <dbReference type="ChEBI" id="CHEBI:29105"/>
    </ligand>
</feature>
<dbReference type="GO" id="GO:0070403">
    <property type="term" value="F:NAD+ binding"/>
    <property type="evidence" value="ECO:0007669"/>
    <property type="project" value="InterPro"/>
</dbReference>
<feature type="binding site" evidence="3">
    <location>
        <position position="207"/>
    </location>
    <ligand>
        <name>Zn(2+)</name>
        <dbReference type="ChEBI" id="CHEBI:29105"/>
    </ligand>
</feature>
<keyword evidence="1" id="KW-0808">Transferase</keyword>
<dbReference type="Proteomes" id="UP001186944">
    <property type="component" value="Unassembled WGS sequence"/>
</dbReference>